<protein>
    <submittedName>
        <fullName evidence="1">Uncharacterized protein</fullName>
    </submittedName>
</protein>
<keyword evidence="2" id="KW-1185">Reference proteome</keyword>
<reference evidence="1 2" key="1">
    <citation type="journal article" date="2009" name="Nat. Genet.">
        <title>The genome of the cucumber, Cucumis sativus L.</title>
        <authorList>
            <person name="Huang S."/>
            <person name="Li R."/>
            <person name="Zhang Z."/>
            <person name="Li L."/>
            <person name="Gu X."/>
            <person name="Fan W."/>
            <person name="Lucas W.J."/>
            <person name="Wang X."/>
            <person name="Xie B."/>
            <person name="Ni P."/>
            <person name="Ren Y."/>
            <person name="Zhu H."/>
            <person name="Li J."/>
            <person name="Lin K."/>
            <person name="Jin W."/>
            <person name="Fei Z."/>
            <person name="Li G."/>
            <person name="Staub J."/>
            <person name="Kilian A."/>
            <person name="van der Vossen E.A."/>
            <person name="Wu Y."/>
            <person name="Guo J."/>
            <person name="He J."/>
            <person name="Jia Z."/>
            <person name="Ren Y."/>
            <person name="Tian G."/>
            <person name="Lu Y."/>
            <person name="Ruan J."/>
            <person name="Qian W."/>
            <person name="Wang M."/>
            <person name="Huang Q."/>
            <person name="Li B."/>
            <person name="Xuan Z."/>
            <person name="Cao J."/>
            <person name="Asan"/>
            <person name="Wu Z."/>
            <person name="Zhang J."/>
            <person name="Cai Q."/>
            <person name="Bai Y."/>
            <person name="Zhao B."/>
            <person name="Han Y."/>
            <person name="Li Y."/>
            <person name="Li X."/>
            <person name="Wang S."/>
            <person name="Shi Q."/>
            <person name="Liu S."/>
            <person name="Cho W.K."/>
            <person name="Kim J.Y."/>
            <person name="Xu Y."/>
            <person name="Heller-Uszynska K."/>
            <person name="Miao H."/>
            <person name="Cheng Z."/>
            <person name="Zhang S."/>
            <person name="Wu J."/>
            <person name="Yang Y."/>
            <person name="Kang H."/>
            <person name="Li M."/>
            <person name="Liang H."/>
            <person name="Ren X."/>
            <person name="Shi Z."/>
            <person name="Wen M."/>
            <person name="Jian M."/>
            <person name="Yang H."/>
            <person name="Zhang G."/>
            <person name="Yang Z."/>
            <person name="Chen R."/>
            <person name="Liu S."/>
            <person name="Li J."/>
            <person name="Ma L."/>
            <person name="Liu H."/>
            <person name="Zhou Y."/>
            <person name="Zhao J."/>
            <person name="Fang X."/>
            <person name="Li G."/>
            <person name="Fang L."/>
            <person name="Li Y."/>
            <person name="Liu D."/>
            <person name="Zheng H."/>
            <person name="Zhang Y."/>
            <person name="Qin N."/>
            <person name="Li Z."/>
            <person name="Yang G."/>
            <person name="Yang S."/>
            <person name="Bolund L."/>
            <person name="Kristiansen K."/>
            <person name="Zheng H."/>
            <person name="Li S."/>
            <person name="Zhang X."/>
            <person name="Yang H."/>
            <person name="Wang J."/>
            <person name="Sun R."/>
            <person name="Zhang B."/>
            <person name="Jiang S."/>
            <person name="Wang J."/>
            <person name="Du Y."/>
            <person name="Li S."/>
        </authorList>
    </citation>
    <scope>NUCLEOTIDE SEQUENCE [LARGE SCALE GENOMIC DNA]</scope>
    <source>
        <strain evidence="2">cv. 9930</strain>
    </source>
</reference>
<dbReference type="Gramene" id="KGN61233">
    <property type="protein sequence ID" value="KGN61233"/>
    <property type="gene ID" value="Csa_2G072470"/>
</dbReference>
<name>A0A0A0LHH4_CUCSA</name>
<dbReference type="AlphaFoldDB" id="A0A0A0LHH4"/>
<gene>
    <name evidence="1" type="ORF">Csa_2G072470</name>
</gene>
<evidence type="ECO:0000313" key="2">
    <source>
        <dbReference type="Proteomes" id="UP000029981"/>
    </source>
</evidence>
<reference evidence="1 2" key="3">
    <citation type="journal article" date="2010" name="BMC Genomics">
        <title>Transcriptome sequencing and comparative analysis of cucumber flowers with different sex types.</title>
        <authorList>
            <person name="Guo S."/>
            <person name="Zheng Y."/>
            <person name="Joung J.G."/>
            <person name="Liu S."/>
            <person name="Zhang Z."/>
            <person name="Crasta O.R."/>
            <person name="Sobral B.W."/>
            <person name="Xu Y."/>
            <person name="Huang S."/>
            <person name="Fei Z."/>
        </authorList>
    </citation>
    <scope>NUCLEOTIDE SEQUENCE [LARGE SCALE GENOMIC DNA]</scope>
    <source>
        <strain evidence="2">cv. 9930</strain>
    </source>
</reference>
<accession>A0A0A0LHH4</accession>
<organism evidence="1 2">
    <name type="scientific">Cucumis sativus</name>
    <name type="common">Cucumber</name>
    <dbReference type="NCBI Taxonomy" id="3659"/>
    <lineage>
        <taxon>Eukaryota</taxon>
        <taxon>Viridiplantae</taxon>
        <taxon>Streptophyta</taxon>
        <taxon>Embryophyta</taxon>
        <taxon>Tracheophyta</taxon>
        <taxon>Spermatophyta</taxon>
        <taxon>Magnoliopsida</taxon>
        <taxon>eudicotyledons</taxon>
        <taxon>Gunneridae</taxon>
        <taxon>Pentapetalae</taxon>
        <taxon>rosids</taxon>
        <taxon>fabids</taxon>
        <taxon>Cucurbitales</taxon>
        <taxon>Cucurbitaceae</taxon>
        <taxon>Benincaseae</taxon>
        <taxon>Cucumis</taxon>
    </lineage>
</organism>
<proteinExistence type="predicted"/>
<dbReference type="EMBL" id="CM002923">
    <property type="protein sequence ID" value="KGN61233.1"/>
    <property type="molecule type" value="Genomic_DNA"/>
</dbReference>
<reference evidence="1 2" key="2">
    <citation type="journal article" date="2009" name="PLoS ONE">
        <title>An integrated genetic and cytogenetic map of the cucumber genome.</title>
        <authorList>
            <person name="Ren Y."/>
            <person name="Zhang Z."/>
            <person name="Liu J."/>
            <person name="Staub J.E."/>
            <person name="Han Y."/>
            <person name="Cheng Z."/>
            <person name="Li X."/>
            <person name="Lu J."/>
            <person name="Miao H."/>
            <person name="Kang H."/>
            <person name="Xie B."/>
            <person name="Gu X."/>
            <person name="Wang X."/>
            <person name="Du Y."/>
            <person name="Jin W."/>
            <person name="Huang S."/>
        </authorList>
    </citation>
    <scope>NUCLEOTIDE SEQUENCE [LARGE SCALE GENOMIC DNA]</scope>
    <source>
        <strain evidence="2">cv. 9930</strain>
    </source>
</reference>
<reference evidence="1 2" key="4">
    <citation type="journal article" date="2011" name="BMC Genomics">
        <title>RNA-Seq improves annotation of protein-coding genes in the cucumber genome.</title>
        <authorList>
            <person name="Li Z."/>
            <person name="Zhang Z."/>
            <person name="Yan P."/>
            <person name="Huang S."/>
            <person name="Fei Z."/>
            <person name="Lin K."/>
        </authorList>
    </citation>
    <scope>NUCLEOTIDE SEQUENCE [LARGE SCALE GENOMIC DNA]</scope>
    <source>
        <strain evidence="2">cv. 9930</strain>
    </source>
</reference>
<dbReference type="Proteomes" id="UP000029981">
    <property type="component" value="Chromosome 2"/>
</dbReference>
<evidence type="ECO:0000313" key="1">
    <source>
        <dbReference type="EMBL" id="KGN61233.1"/>
    </source>
</evidence>
<sequence length="62" mass="7221">MVEGRIMVRDLFIDLMMDLNLTEELNNMRYVVPAPLNCGGIFMLKPNLRGKSWPLYHNQDVP</sequence>